<dbReference type="GO" id="GO:0009888">
    <property type="term" value="P:tissue development"/>
    <property type="evidence" value="ECO:0007669"/>
    <property type="project" value="TreeGrafter"/>
</dbReference>
<evidence type="ECO:0000256" key="4">
    <source>
        <dbReference type="ARBA" id="ARBA00022737"/>
    </source>
</evidence>
<keyword evidence="7 8" id="KW-0424">Laminin EGF-like domain</keyword>
<dbReference type="PROSITE" id="PS50027">
    <property type="entry name" value="EGF_LAM_2"/>
    <property type="match status" value="1"/>
</dbReference>
<dbReference type="GO" id="GO:0005576">
    <property type="term" value="C:extracellular region"/>
    <property type="evidence" value="ECO:0007669"/>
    <property type="project" value="UniProtKB-SubCell"/>
</dbReference>
<comment type="subcellular location">
    <subcellularLocation>
        <location evidence="1">Secreted</location>
    </subcellularLocation>
</comment>
<dbReference type="GO" id="GO:0009887">
    <property type="term" value="P:animal organ morphogenesis"/>
    <property type="evidence" value="ECO:0007669"/>
    <property type="project" value="TreeGrafter"/>
</dbReference>
<feature type="domain" description="Laminin EGF-like" evidence="9">
    <location>
        <begin position="101"/>
        <end position="150"/>
    </location>
</feature>
<dbReference type="PROSITE" id="PS01248">
    <property type="entry name" value="EGF_LAM_1"/>
    <property type="match status" value="1"/>
</dbReference>
<dbReference type="FunFam" id="2.10.25.10:FF:000048">
    <property type="entry name" value="Netrin 3"/>
    <property type="match status" value="1"/>
</dbReference>
<keyword evidence="6" id="KW-0325">Glycoprotein</keyword>
<protein>
    <submittedName>
        <fullName evidence="10">Netrin-1</fullName>
    </submittedName>
</protein>
<feature type="disulfide bond" evidence="8">
    <location>
        <begin position="103"/>
        <end position="120"/>
    </location>
</feature>
<accession>A0AAV4PI66</accession>
<comment type="caution">
    <text evidence="10">The sequence shown here is derived from an EMBL/GenBank/DDBJ whole genome shotgun (WGS) entry which is preliminary data.</text>
</comment>
<evidence type="ECO:0000256" key="3">
    <source>
        <dbReference type="ARBA" id="ARBA00022729"/>
    </source>
</evidence>
<dbReference type="Proteomes" id="UP001054945">
    <property type="component" value="Unassembled WGS sequence"/>
</dbReference>
<organism evidence="10 11">
    <name type="scientific">Caerostris extrusa</name>
    <name type="common">Bark spider</name>
    <name type="synonym">Caerostris bankana</name>
    <dbReference type="NCBI Taxonomy" id="172846"/>
    <lineage>
        <taxon>Eukaryota</taxon>
        <taxon>Metazoa</taxon>
        <taxon>Ecdysozoa</taxon>
        <taxon>Arthropoda</taxon>
        <taxon>Chelicerata</taxon>
        <taxon>Arachnida</taxon>
        <taxon>Araneae</taxon>
        <taxon>Araneomorphae</taxon>
        <taxon>Entelegynae</taxon>
        <taxon>Araneoidea</taxon>
        <taxon>Araneidae</taxon>
        <taxon>Caerostris</taxon>
    </lineage>
</organism>
<name>A0AAV4PI66_CAEEX</name>
<gene>
    <name evidence="10" type="primary">NTN1</name>
    <name evidence="10" type="ORF">CEXT_670431</name>
</gene>
<dbReference type="InterPro" id="IPR002049">
    <property type="entry name" value="LE_dom"/>
</dbReference>
<evidence type="ECO:0000256" key="2">
    <source>
        <dbReference type="ARBA" id="ARBA00022525"/>
    </source>
</evidence>
<dbReference type="Gene3D" id="2.10.25.10">
    <property type="entry name" value="Laminin"/>
    <property type="match status" value="1"/>
</dbReference>
<dbReference type="PANTHER" id="PTHR10574:SF365">
    <property type="entry name" value="NETRIN-A-RELATED"/>
    <property type="match status" value="1"/>
</dbReference>
<dbReference type="CDD" id="cd00055">
    <property type="entry name" value="EGF_Lam"/>
    <property type="match status" value="1"/>
</dbReference>
<evidence type="ECO:0000256" key="5">
    <source>
        <dbReference type="ARBA" id="ARBA00023157"/>
    </source>
</evidence>
<proteinExistence type="predicted"/>
<evidence type="ECO:0000313" key="10">
    <source>
        <dbReference type="EMBL" id="GIX95841.1"/>
    </source>
</evidence>
<evidence type="ECO:0000256" key="8">
    <source>
        <dbReference type="PROSITE-ProRule" id="PRU00460"/>
    </source>
</evidence>
<dbReference type="SMART" id="SM00180">
    <property type="entry name" value="EGF_Lam"/>
    <property type="match status" value="1"/>
</dbReference>
<keyword evidence="2" id="KW-0964">Secreted</keyword>
<keyword evidence="4" id="KW-0677">Repeat</keyword>
<dbReference type="Pfam" id="PF00053">
    <property type="entry name" value="EGF_laminin"/>
    <property type="match status" value="1"/>
</dbReference>
<dbReference type="AlphaFoldDB" id="A0AAV4PI66"/>
<sequence length="191" mass="21453">MSQQFEILRIPLEVWHPSFWLKEKTFTDYDGSCSFSEEELELAQEKYQYRHSSGSRFTISYGTSPDLSYSRTCRPPLNGFVSADQWPSHSPSSWGVLLQTCDCHPVGASGRTCNQTTGQCPCKDGVTGITCNRCAKGYQQSRSPIAPCIKIPRMVDVPKRVVGRQDKCGACPSARKRVNLNKFCKRTTVSR</sequence>
<evidence type="ECO:0000259" key="9">
    <source>
        <dbReference type="PROSITE" id="PS50027"/>
    </source>
</evidence>
<dbReference type="PANTHER" id="PTHR10574">
    <property type="entry name" value="NETRIN/LAMININ-RELATED"/>
    <property type="match status" value="1"/>
</dbReference>
<feature type="disulfide bond" evidence="8">
    <location>
        <begin position="134"/>
        <end position="148"/>
    </location>
</feature>
<keyword evidence="11" id="KW-1185">Reference proteome</keyword>
<dbReference type="GO" id="GO:0016358">
    <property type="term" value="P:dendrite development"/>
    <property type="evidence" value="ECO:0007669"/>
    <property type="project" value="TreeGrafter"/>
</dbReference>
<feature type="disulfide bond" evidence="8">
    <location>
        <begin position="122"/>
        <end position="131"/>
    </location>
</feature>
<feature type="disulfide bond" evidence="8">
    <location>
        <begin position="101"/>
        <end position="113"/>
    </location>
</feature>
<dbReference type="GO" id="GO:0008045">
    <property type="term" value="P:motor neuron axon guidance"/>
    <property type="evidence" value="ECO:0007669"/>
    <property type="project" value="TreeGrafter"/>
</dbReference>
<keyword evidence="5 8" id="KW-1015">Disulfide bond</keyword>
<evidence type="ECO:0000313" key="11">
    <source>
        <dbReference type="Proteomes" id="UP001054945"/>
    </source>
</evidence>
<evidence type="ECO:0000256" key="6">
    <source>
        <dbReference type="ARBA" id="ARBA00023180"/>
    </source>
</evidence>
<dbReference type="InterPro" id="IPR050440">
    <property type="entry name" value="Laminin/Netrin_ECM"/>
</dbReference>
<reference evidence="10 11" key="1">
    <citation type="submission" date="2021-06" db="EMBL/GenBank/DDBJ databases">
        <title>Caerostris extrusa draft genome.</title>
        <authorList>
            <person name="Kono N."/>
            <person name="Arakawa K."/>
        </authorList>
    </citation>
    <scope>NUCLEOTIDE SEQUENCE [LARGE SCALE GENOMIC DNA]</scope>
</reference>
<evidence type="ECO:0000256" key="1">
    <source>
        <dbReference type="ARBA" id="ARBA00004613"/>
    </source>
</evidence>
<dbReference type="SUPFAM" id="SSF57196">
    <property type="entry name" value="EGF/Laminin"/>
    <property type="match status" value="1"/>
</dbReference>
<evidence type="ECO:0000256" key="7">
    <source>
        <dbReference type="ARBA" id="ARBA00023292"/>
    </source>
</evidence>
<dbReference type="GO" id="GO:0005604">
    <property type="term" value="C:basement membrane"/>
    <property type="evidence" value="ECO:0007669"/>
    <property type="project" value="TreeGrafter"/>
</dbReference>
<keyword evidence="3" id="KW-0732">Signal</keyword>
<dbReference type="EMBL" id="BPLR01004568">
    <property type="protein sequence ID" value="GIX95841.1"/>
    <property type="molecule type" value="Genomic_DNA"/>
</dbReference>